<dbReference type="InterPro" id="IPR003787">
    <property type="entry name" value="Sulphur_relay_DsrE/F-like"/>
</dbReference>
<name>A0A154ICD0_RHILE</name>
<dbReference type="PANTHER" id="PTHR34655">
    <property type="entry name" value="CONSERVED WITHIN P. AEROPHILUM"/>
    <property type="match status" value="1"/>
</dbReference>
<dbReference type="SUPFAM" id="SSF75169">
    <property type="entry name" value="DsrEFH-like"/>
    <property type="match status" value="1"/>
</dbReference>
<sequence>MQTQSDKLVVLVTKGIESELSSVAFTIANGGITAGLKVSVFLTSTGIDLVRKGGQRMTHVPPLDPLASLIENFQQRGGTIWACPPCVTSRGYNKEDLLDGVVIVGASAMHAEIKEGAATLSF</sequence>
<gene>
    <name evidence="1" type="ORF">A4A59_28740</name>
</gene>
<comment type="caution">
    <text evidence="1">The sequence shown here is derived from an EMBL/GenBank/DDBJ whole genome shotgun (WGS) entry which is preliminary data.</text>
</comment>
<dbReference type="RefSeq" id="WP_062944067.1">
    <property type="nucleotide sequence ID" value="NZ_CP171844.1"/>
</dbReference>
<dbReference type="EMBL" id="LVYU01000125">
    <property type="protein sequence ID" value="KZA98091.1"/>
    <property type="molecule type" value="Genomic_DNA"/>
</dbReference>
<evidence type="ECO:0000313" key="1">
    <source>
        <dbReference type="EMBL" id="KZA98091.1"/>
    </source>
</evidence>
<dbReference type="Pfam" id="PF02635">
    <property type="entry name" value="DsrE"/>
    <property type="match status" value="1"/>
</dbReference>
<proteinExistence type="predicted"/>
<dbReference type="Gene3D" id="3.40.1260.10">
    <property type="entry name" value="DsrEFH-like"/>
    <property type="match status" value="1"/>
</dbReference>
<reference evidence="1" key="1">
    <citation type="submission" date="2016-03" db="EMBL/GenBank/DDBJ databases">
        <title>Microsymbionts genomes from the relict species Vavilovia formosa.</title>
        <authorList>
            <person name="Chirak E."/>
            <person name="Kimeklis A."/>
            <person name="Kopat V."/>
            <person name="Andronov E."/>
        </authorList>
    </citation>
    <scope>NUCLEOTIDE SEQUENCE [LARGE SCALE GENOMIC DNA]</scope>
    <source>
        <strain evidence="1">Vaf12</strain>
    </source>
</reference>
<dbReference type="PANTHER" id="PTHR34655:SF2">
    <property type="entry name" value="PEROXIREDOXIN FAMILY PROTEIN"/>
    <property type="match status" value="1"/>
</dbReference>
<accession>A0A154ICD0</accession>
<organism evidence="1">
    <name type="scientific">Rhizobium leguminosarum</name>
    <dbReference type="NCBI Taxonomy" id="384"/>
    <lineage>
        <taxon>Bacteria</taxon>
        <taxon>Pseudomonadati</taxon>
        <taxon>Pseudomonadota</taxon>
        <taxon>Alphaproteobacteria</taxon>
        <taxon>Hyphomicrobiales</taxon>
        <taxon>Rhizobiaceae</taxon>
        <taxon>Rhizobium/Agrobacterium group</taxon>
        <taxon>Rhizobium</taxon>
    </lineage>
</organism>
<dbReference type="InterPro" id="IPR027396">
    <property type="entry name" value="DsrEFH-like"/>
</dbReference>
<protein>
    <submittedName>
        <fullName evidence="1">Peroxiredoxin</fullName>
    </submittedName>
</protein>
<dbReference type="AlphaFoldDB" id="A0A154ICD0"/>